<dbReference type="eggNOG" id="COG2165">
    <property type="taxonomic scope" value="Bacteria"/>
</dbReference>
<dbReference type="Proteomes" id="UP000002608">
    <property type="component" value="Chromosome"/>
</dbReference>
<organism evidence="1 2">
    <name type="scientific">Shewanella pealeana (strain ATCC 700345 / ANG-SQ1)</name>
    <dbReference type="NCBI Taxonomy" id="398579"/>
    <lineage>
        <taxon>Bacteria</taxon>
        <taxon>Pseudomonadati</taxon>
        <taxon>Pseudomonadota</taxon>
        <taxon>Gammaproteobacteria</taxon>
        <taxon>Alteromonadales</taxon>
        <taxon>Shewanellaceae</taxon>
        <taxon>Shewanella</taxon>
    </lineage>
</organism>
<reference evidence="1 2" key="1">
    <citation type="submission" date="2007-10" db="EMBL/GenBank/DDBJ databases">
        <title>Complete sequence of Shewanella pealeana ATCC 700345.</title>
        <authorList>
            <consortium name="US DOE Joint Genome Institute"/>
            <person name="Copeland A."/>
            <person name="Lucas S."/>
            <person name="Lapidus A."/>
            <person name="Barry K."/>
            <person name="Glavina del Rio T."/>
            <person name="Dalin E."/>
            <person name="Tice H."/>
            <person name="Pitluck S."/>
            <person name="Chertkov O."/>
            <person name="Brettin T."/>
            <person name="Bruce D."/>
            <person name="Detter J.C."/>
            <person name="Han C."/>
            <person name="Schmutz J."/>
            <person name="Larimer F."/>
            <person name="Land M."/>
            <person name="Hauser L."/>
            <person name="Kyrpides N."/>
            <person name="Kim E."/>
            <person name="Zhao J.-S.Z."/>
            <person name="Manno D."/>
            <person name="Hawari J."/>
            <person name="Richardson P."/>
        </authorList>
    </citation>
    <scope>NUCLEOTIDE SEQUENCE [LARGE SCALE GENOMIC DNA]</scope>
    <source>
        <strain evidence="2">ATCC 700345 / ANG-SQ1</strain>
    </source>
</reference>
<dbReference type="Gene3D" id="3.30.700.10">
    <property type="entry name" value="Glycoprotein, Type 4 Pilin"/>
    <property type="match status" value="1"/>
</dbReference>
<proteinExistence type="predicted"/>
<dbReference type="InterPro" id="IPR012902">
    <property type="entry name" value="N_methyl_site"/>
</dbReference>
<dbReference type="Pfam" id="PF07963">
    <property type="entry name" value="N_methyl"/>
    <property type="match status" value="1"/>
</dbReference>
<protein>
    <submittedName>
        <fullName evidence="1">Methylation site containing protein</fullName>
    </submittedName>
</protein>
<gene>
    <name evidence="1" type="ordered locus">Spea_3760</name>
</gene>
<name>A8H934_SHEPA</name>
<evidence type="ECO:0000313" key="2">
    <source>
        <dbReference type="Proteomes" id="UP000002608"/>
    </source>
</evidence>
<dbReference type="KEGG" id="spl:Spea_3760"/>
<dbReference type="STRING" id="398579.Spea_3760"/>
<dbReference type="SUPFAM" id="SSF54523">
    <property type="entry name" value="Pili subunits"/>
    <property type="match status" value="1"/>
</dbReference>
<dbReference type="AlphaFoldDB" id="A8H934"/>
<sequence length="176" mass="18513">MKMQKQSGFTLIELVVVIIILGILAVTAAPKFINLQSDARASTLQGMKGALQGANSLVFSKAAIASEEKKGSVDGTTGLGSVDIGTGAGNEATTNYGYLISTADQLKNALDVNMSDSETDGFDWYIKEGTNPASASQIYQAGSPRYGDATKKCYIEYTPATSATTSPKYVVEDDDC</sequence>
<evidence type="ECO:0000313" key="1">
    <source>
        <dbReference type="EMBL" id="ABV89071.1"/>
    </source>
</evidence>
<dbReference type="EMBL" id="CP000851">
    <property type="protein sequence ID" value="ABV89071.1"/>
    <property type="molecule type" value="Genomic_DNA"/>
</dbReference>
<dbReference type="PROSITE" id="PS00409">
    <property type="entry name" value="PROKAR_NTER_METHYL"/>
    <property type="match status" value="1"/>
</dbReference>
<dbReference type="InterPro" id="IPR045584">
    <property type="entry name" value="Pilin-like"/>
</dbReference>
<dbReference type="HOGENOM" id="CLU_098637_3_0_6"/>
<accession>A8H934</accession>
<keyword evidence="2" id="KW-1185">Reference proteome</keyword>
<dbReference type="NCBIfam" id="TIGR02532">
    <property type="entry name" value="IV_pilin_GFxxxE"/>
    <property type="match status" value="1"/>
</dbReference>